<dbReference type="EMBL" id="HE573027">
    <property type="protein sequence ID" value="CCC52871.1"/>
    <property type="molecule type" value="Genomic_DNA"/>
</dbReference>
<protein>
    <submittedName>
        <fullName evidence="2">Uncharacterized protein</fullName>
    </submittedName>
</protein>
<dbReference type="VEuPathDB" id="TriTrypDB:TvY486_1103550"/>
<name>G0UAN6_TRYVY</name>
<evidence type="ECO:0000313" key="2">
    <source>
        <dbReference type="EMBL" id="CCC52871.1"/>
    </source>
</evidence>
<reference evidence="2" key="1">
    <citation type="journal article" date="2012" name="Proc. Natl. Acad. Sci. U.S.A.">
        <title>Antigenic diversity is generated by distinct evolutionary mechanisms in African trypanosome species.</title>
        <authorList>
            <person name="Jackson A.P."/>
            <person name="Berry A."/>
            <person name="Aslett M."/>
            <person name="Allison H.C."/>
            <person name="Burton P."/>
            <person name="Vavrova-Anderson J."/>
            <person name="Brown R."/>
            <person name="Browne H."/>
            <person name="Corton N."/>
            <person name="Hauser H."/>
            <person name="Gamble J."/>
            <person name="Gilderthorp R."/>
            <person name="Marcello L."/>
            <person name="McQuillan J."/>
            <person name="Otto T.D."/>
            <person name="Quail M.A."/>
            <person name="Sanders M.J."/>
            <person name="van Tonder A."/>
            <person name="Ginger M.L."/>
            <person name="Field M.C."/>
            <person name="Barry J.D."/>
            <person name="Hertz-Fowler C."/>
            <person name="Berriman M."/>
        </authorList>
    </citation>
    <scope>NUCLEOTIDE SEQUENCE</scope>
    <source>
        <strain evidence="2">Y486</strain>
    </source>
</reference>
<evidence type="ECO:0000256" key="1">
    <source>
        <dbReference type="SAM" id="MobiDB-lite"/>
    </source>
</evidence>
<proteinExistence type="predicted"/>
<accession>G0UAN6</accession>
<dbReference type="AlphaFoldDB" id="G0UAN6"/>
<sequence>MVRFKTETDAPAHIPAANDDGGIQSFCPENTSLLSKSDIDDILNCYSSAEGGECGNGFIAANFVGYGPSRDDLLKIDEKLKAEDEQKLFSVSAGARGRKTPLNSHAAALPMFLQSEALVLRGHEQNFRHHMKELIELSECITMLCDGTLRQQASSQVGTSPGSAEGNNVTHGKNAYGLDGALFSPRLERDALSRMLRRVEDLERYVRAAAVERVRSAQRMVFASEVALRRHKIARKAATQSVKNGR</sequence>
<feature type="compositionally biased region" description="Basic and acidic residues" evidence="1">
    <location>
        <begin position="1"/>
        <end position="10"/>
    </location>
</feature>
<gene>
    <name evidence="2" type="ORF">TVY486_1103550</name>
</gene>
<feature type="region of interest" description="Disordered" evidence="1">
    <location>
        <begin position="1"/>
        <end position="21"/>
    </location>
</feature>
<organism evidence="2">
    <name type="scientific">Trypanosoma vivax (strain Y486)</name>
    <dbReference type="NCBI Taxonomy" id="1055687"/>
    <lineage>
        <taxon>Eukaryota</taxon>
        <taxon>Discoba</taxon>
        <taxon>Euglenozoa</taxon>
        <taxon>Kinetoplastea</taxon>
        <taxon>Metakinetoplastina</taxon>
        <taxon>Trypanosomatida</taxon>
        <taxon>Trypanosomatidae</taxon>
        <taxon>Trypanosoma</taxon>
        <taxon>Duttonella</taxon>
    </lineage>
</organism>